<proteinExistence type="predicted"/>
<dbReference type="KEGG" id="cbr:CBG_24014"/>
<reference evidence="1 2" key="1">
    <citation type="journal article" date="2003" name="PLoS Biol.">
        <title>The genome sequence of Caenorhabditis briggsae: a platform for comparative genomics.</title>
        <authorList>
            <person name="Stein L.D."/>
            <person name="Bao Z."/>
            <person name="Blasiar D."/>
            <person name="Blumenthal T."/>
            <person name="Brent M.R."/>
            <person name="Chen N."/>
            <person name="Chinwalla A."/>
            <person name="Clarke L."/>
            <person name="Clee C."/>
            <person name="Coghlan A."/>
            <person name="Coulson A."/>
            <person name="D'Eustachio P."/>
            <person name="Fitch D.H."/>
            <person name="Fulton L.A."/>
            <person name="Fulton R.E."/>
            <person name="Griffiths-Jones S."/>
            <person name="Harris T.W."/>
            <person name="Hillier L.W."/>
            <person name="Kamath R."/>
            <person name="Kuwabara P.E."/>
            <person name="Mardis E.R."/>
            <person name="Marra M.A."/>
            <person name="Miner T.L."/>
            <person name="Minx P."/>
            <person name="Mullikin J.C."/>
            <person name="Plumb R.W."/>
            <person name="Rogers J."/>
            <person name="Schein J.E."/>
            <person name="Sohrmann M."/>
            <person name="Spieth J."/>
            <person name="Stajich J.E."/>
            <person name="Wei C."/>
            <person name="Willey D."/>
            <person name="Wilson R.K."/>
            <person name="Durbin R."/>
            <person name="Waterston R.H."/>
        </authorList>
    </citation>
    <scope>NUCLEOTIDE SEQUENCE [LARGE SCALE GENOMIC DNA]</scope>
    <source>
        <strain evidence="1 2">AF16</strain>
    </source>
</reference>
<dbReference type="CTD" id="8590040"/>
<dbReference type="Proteomes" id="UP000008549">
    <property type="component" value="Unassembled WGS sequence"/>
</dbReference>
<organism evidence="1 2">
    <name type="scientific">Caenorhabditis briggsae</name>
    <dbReference type="NCBI Taxonomy" id="6238"/>
    <lineage>
        <taxon>Eukaryota</taxon>
        <taxon>Metazoa</taxon>
        <taxon>Ecdysozoa</taxon>
        <taxon>Nematoda</taxon>
        <taxon>Chromadorea</taxon>
        <taxon>Rhabditida</taxon>
        <taxon>Rhabditina</taxon>
        <taxon>Rhabditomorpha</taxon>
        <taxon>Rhabditoidea</taxon>
        <taxon>Rhabditidae</taxon>
        <taxon>Peloderinae</taxon>
        <taxon>Caenorhabditis</taxon>
    </lineage>
</organism>
<dbReference type="RefSeq" id="XP_002648038.2">
    <property type="nucleotide sequence ID" value="XM_002647992.2"/>
</dbReference>
<name>A8WJS8_CAEBR</name>
<evidence type="ECO:0000313" key="1">
    <source>
        <dbReference type="EMBL" id="CAP20721.2"/>
    </source>
</evidence>
<accession>A8WJS8</accession>
<keyword evidence="2" id="KW-1185">Reference proteome</keyword>
<reference evidence="1 2" key="2">
    <citation type="journal article" date="2011" name="PLoS Genet.">
        <title>Caenorhabditis briggsae recombinant inbred line genotypes reveal inter-strain incompatibility and the evolution of recombination.</title>
        <authorList>
            <person name="Ross J.A."/>
            <person name="Koboldt D.C."/>
            <person name="Staisch J.E."/>
            <person name="Chamberlin H.M."/>
            <person name="Gupta B.P."/>
            <person name="Miller R.D."/>
            <person name="Baird S.E."/>
            <person name="Haag E.S."/>
        </authorList>
    </citation>
    <scope>NUCLEOTIDE SEQUENCE [LARGE SCALE GENOMIC DNA]</scope>
    <source>
        <strain evidence="1 2">AF16</strain>
    </source>
</reference>
<sequence>MKENEKLDFEGFE</sequence>
<gene>
    <name evidence="1" type="ORF">CBG24014</name>
    <name evidence="1" type="ORF">CBG_24014</name>
</gene>
<dbReference type="EMBL" id="HE601054">
    <property type="protein sequence ID" value="CAP20721.2"/>
    <property type="molecule type" value="Genomic_DNA"/>
</dbReference>
<protein>
    <submittedName>
        <fullName evidence="1">Protein CBG24014</fullName>
    </submittedName>
</protein>
<evidence type="ECO:0000313" key="2">
    <source>
        <dbReference type="Proteomes" id="UP000008549"/>
    </source>
</evidence>
<dbReference type="GeneID" id="8590040"/>